<feature type="domain" description="CinA C-terminal" evidence="1">
    <location>
        <begin position="5"/>
        <end position="146"/>
    </location>
</feature>
<dbReference type="RefSeq" id="WP_284299225.1">
    <property type="nucleotide sequence ID" value="NZ_BSVA01000001.1"/>
</dbReference>
<evidence type="ECO:0000313" key="2">
    <source>
        <dbReference type="EMBL" id="GMA91081.1"/>
    </source>
</evidence>
<proteinExistence type="predicted"/>
<gene>
    <name evidence="2" type="ORF">GCM10025869_16100</name>
</gene>
<dbReference type="Gene3D" id="3.90.950.20">
    <property type="entry name" value="CinA-like"/>
    <property type="match status" value="1"/>
</dbReference>
<organism evidence="2 3">
    <name type="scientific">Homoserinibacter gongjuensis</name>
    <dbReference type="NCBI Taxonomy" id="1162968"/>
    <lineage>
        <taxon>Bacteria</taxon>
        <taxon>Bacillati</taxon>
        <taxon>Actinomycetota</taxon>
        <taxon>Actinomycetes</taxon>
        <taxon>Micrococcales</taxon>
        <taxon>Microbacteriaceae</taxon>
        <taxon>Homoserinibacter</taxon>
    </lineage>
</organism>
<sequence length="150" mass="15126">MTTDAEAIARTALRRGITVAVAESLTGGGLAQALAAAPDASEWFAGGVVAYTVRTKARVLGVPEGPVVTAPTARQMAEGVRELLGADIAAAVTGVGGPSDEEGRPPGTVFLAIVTADSARITEFAFDGDPASVVAQTIDATLHELRVDLG</sequence>
<dbReference type="NCBIfam" id="TIGR00199">
    <property type="entry name" value="PncC_domain"/>
    <property type="match status" value="1"/>
</dbReference>
<dbReference type="SUPFAM" id="SSF142433">
    <property type="entry name" value="CinA-like"/>
    <property type="match status" value="1"/>
</dbReference>
<reference evidence="3" key="1">
    <citation type="journal article" date="2019" name="Int. J. Syst. Evol. Microbiol.">
        <title>The Global Catalogue of Microorganisms (GCM) 10K type strain sequencing project: providing services to taxonomists for standard genome sequencing and annotation.</title>
        <authorList>
            <consortium name="The Broad Institute Genomics Platform"/>
            <consortium name="The Broad Institute Genome Sequencing Center for Infectious Disease"/>
            <person name="Wu L."/>
            <person name="Ma J."/>
        </authorList>
    </citation>
    <scope>NUCLEOTIDE SEQUENCE [LARGE SCALE GENOMIC DNA]</scope>
    <source>
        <strain evidence="3">NBRC 108755</strain>
    </source>
</reference>
<dbReference type="InterPro" id="IPR036653">
    <property type="entry name" value="CinA-like_C"/>
</dbReference>
<evidence type="ECO:0000259" key="1">
    <source>
        <dbReference type="Pfam" id="PF02464"/>
    </source>
</evidence>
<comment type="caution">
    <text evidence="2">The sequence shown here is derived from an EMBL/GenBank/DDBJ whole genome shotgun (WGS) entry which is preliminary data.</text>
</comment>
<evidence type="ECO:0000313" key="3">
    <source>
        <dbReference type="Proteomes" id="UP001157069"/>
    </source>
</evidence>
<keyword evidence="3" id="KW-1185">Reference proteome</keyword>
<accession>A0ABQ6JUA0</accession>
<protein>
    <recommendedName>
        <fullName evidence="1">CinA C-terminal domain-containing protein</fullName>
    </recommendedName>
</protein>
<dbReference type="InterPro" id="IPR008136">
    <property type="entry name" value="CinA_C"/>
</dbReference>
<dbReference type="Pfam" id="PF02464">
    <property type="entry name" value="CinA"/>
    <property type="match status" value="1"/>
</dbReference>
<dbReference type="Proteomes" id="UP001157069">
    <property type="component" value="Unassembled WGS sequence"/>
</dbReference>
<name>A0ABQ6JUA0_9MICO</name>
<dbReference type="EMBL" id="BSVA01000001">
    <property type="protein sequence ID" value="GMA91081.1"/>
    <property type="molecule type" value="Genomic_DNA"/>
</dbReference>